<dbReference type="SMART" id="SM01038">
    <property type="entry name" value="Bgal_small_N"/>
    <property type="match status" value="1"/>
</dbReference>
<dbReference type="GO" id="GO:0004565">
    <property type="term" value="F:beta-galactosidase activity"/>
    <property type="evidence" value="ECO:0007669"/>
    <property type="project" value="UniProtKB-EC"/>
</dbReference>
<feature type="signal peptide" evidence="8">
    <location>
        <begin position="1"/>
        <end position="18"/>
    </location>
</feature>
<dbReference type="PROSITE" id="PS00719">
    <property type="entry name" value="GLYCOSYL_HYDROL_F2_1"/>
    <property type="match status" value="1"/>
</dbReference>
<keyword evidence="4 7" id="KW-0378">Hydrolase</keyword>
<dbReference type="InterPro" id="IPR006103">
    <property type="entry name" value="Glyco_hydro_2_cat"/>
</dbReference>
<evidence type="ECO:0000256" key="4">
    <source>
        <dbReference type="ARBA" id="ARBA00022801"/>
    </source>
</evidence>
<evidence type="ECO:0000256" key="5">
    <source>
        <dbReference type="ARBA" id="ARBA00023295"/>
    </source>
</evidence>
<dbReference type="SUPFAM" id="SSF51445">
    <property type="entry name" value="(Trans)glycosidases"/>
    <property type="match status" value="1"/>
</dbReference>
<evidence type="ECO:0000256" key="6">
    <source>
        <dbReference type="ARBA" id="ARBA00032230"/>
    </source>
</evidence>
<dbReference type="PANTHER" id="PTHR46323:SF2">
    <property type="entry name" value="BETA-GALACTOSIDASE"/>
    <property type="match status" value="1"/>
</dbReference>
<dbReference type="Pfam" id="PF16353">
    <property type="entry name" value="LacZ_4"/>
    <property type="match status" value="1"/>
</dbReference>
<comment type="similarity">
    <text evidence="2 7">Belongs to the glycosyl hydrolase 2 family.</text>
</comment>
<dbReference type="Gene3D" id="2.60.40.10">
    <property type="entry name" value="Immunoglobulins"/>
    <property type="match status" value="2"/>
</dbReference>
<dbReference type="InterPro" id="IPR023230">
    <property type="entry name" value="Glyco_hydro_2_CS"/>
</dbReference>
<dbReference type="InterPro" id="IPR036156">
    <property type="entry name" value="Beta-gal/glucu_dom_sf"/>
</dbReference>
<keyword evidence="8" id="KW-0732">Signal</keyword>
<dbReference type="SUPFAM" id="SSF49303">
    <property type="entry name" value="beta-Galactosidase/glucuronidase domain"/>
    <property type="match status" value="2"/>
</dbReference>
<feature type="domain" description="Beta galactosidase small chain/" evidence="9">
    <location>
        <begin position="813"/>
        <end position="1086"/>
    </location>
</feature>
<dbReference type="EC" id="3.2.1.23" evidence="3 7"/>
<keyword evidence="5 7" id="KW-0326">Glycosidase</keyword>
<feature type="chain" id="PRO_5023021031" description="Beta-galactosidase" evidence="8">
    <location>
        <begin position="19"/>
        <end position="1104"/>
    </location>
</feature>
<evidence type="ECO:0000256" key="2">
    <source>
        <dbReference type="ARBA" id="ARBA00007401"/>
    </source>
</evidence>
<comment type="catalytic activity">
    <reaction evidence="1 7">
        <text>Hydrolysis of terminal non-reducing beta-D-galactose residues in beta-D-galactosides.</text>
        <dbReference type="EC" id="3.2.1.23"/>
    </reaction>
</comment>
<dbReference type="InterPro" id="IPR032312">
    <property type="entry name" value="LacZ_4"/>
</dbReference>
<evidence type="ECO:0000256" key="3">
    <source>
        <dbReference type="ARBA" id="ARBA00012756"/>
    </source>
</evidence>
<dbReference type="InterPro" id="IPR006101">
    <property type="entry name" value="Glyco_hydro_2"/>
</dbReference>
<dbReference type="GO" id="GO:0009341">
    <property type="term" value="C:beta-galactosidase complex"/>
    <property type="evidence" value="ECO:0007669"/>
    <property type="project" value="InterPro"/>
</dbReference>
<dbReference type="InterPro" id="IPR008979">
    <property type="entry name" value="Galactose-bd-like_sf"/>
</dbReference>
<dbReference type="GO" id="GO:0005990">
    <property type="term" value="P:lactose catabolic process"/>
    <property type="evidence" value="ECO:0007669"/>
    <property type="project" value="TreeGrafter"/>
</dbReference>
<dbReference type="Gene3D" id="2.70.98.10">
    <property type="match status" value="1"/>
</dbReference>
<dbReference type="Pfam" id="PF00703">
    <property type="entry name" value="Glyco_hydro_2"/>
    <property type="match status" value="1"/>
</dbReference>
<dbReference type="EMBL" id="SJPR01000002">
    <property type="protein sequence ID" value="TWT97668.1"/>
    <property type="molecule type" value="Genomic_DNA"/>
</dbReference>
<dbReference type="InterPro" id="IPR017853">
    <property type="entry name" value="GH"/>
</dbReference>
<dbReference type="Pfam" id="PF02836">
    <property type="entry name" value="Glyco_hydro_2_C"/>
    <property type="match status" value="1"/>
</dbReference>
<dbReference type="Proteomes" id="UP000317421">
    <property type="component" value="Unassembled WGS sequence"/>
</dbReference>
<dbReference type="InterPro" id="IPR014718">
    <property type="entry name" value="GH-type_carb-bd"/>
</dbReference>
<dbReference type="AlphaFoldDB" id="A0A5C6AEC9"/>
<reference evidence="10 11" key="1">
    <citation type="submission" date="2019-02" db="EMBL/GenBank/DDBJ databases">
        <title>Deep-cultivation of Planctomycetes and their phenomic and genomic characterization uncovers novel biology.</title>
        <authorList>
            <person name="Wiegand S."/>
            <person name="Jogler M."/>
            <person name="Boedeker C."/>
            <person name="Pinto D."/>
            <person name="Vollmers J."/>
            <person name="Rivas-Marin E."/>
            <person name="Kohn T."/>
            <person name="Peeters S.H."/>
            <person name="Heuer A."/>
            <person name="Rast P."/>
            <person name="Oberbeckmann S."/>
            <person name="Bunk B."/>
            <person name="Jeske O."/>
            <person name="Meyerdierks A."/>
            <person name="Storesund J.E."/>
            <person name="Kallscheuer N."/>
            <person name="Luecker S."/>
            <person name="Lage O.M."/>
            <person name="Pohl T."/>
            <person name="Merkel B.J."/>
            <person name="Hornburger P."/>
            <person name="Mueller R.-W."/>
            <person name="Bruemmer F."/>
            <person name="Labrenz M."/>
            <person name="Spormann A.M."/>
            <person name="Op Den Camp H."/>
            <person name="Overmann J."/>
            <person name="Amann R."/>
            <person name="Jetten M.S.M."/>
            <person name="Mascher T."/>
            <person name="Medema M.H."/>
            <person name="Devos D.P."/>
            <person name="Kaster A.-K."/>
            <person name="Ovreas L."/>
            <person name="Rohde M."/>
            <person name="Galperin M.Y."/>
            <person name="Jogler C."/>
        </authorList>
    </citation>
    <scope>NUCLEOTIDE SEQUENCE [LARGE SCALE GENOMIC DNA]</scope>
    <source>
        <strain evidence="10 11">Pla108</strain>
    </source>
</reference>
<keyword evidence="11" id="KW-1185">Reference proteome</keyword>
<dbReference type="InterPro" id="IPR004199">
    <property type="entry name" value="B-gal_small/dom_5"/>
</dbReference>
<proteinExistence type="inferred from homology"/>
<dbReference type="InterPro" id="IPR006104">
    <property type="entry name" value="Glyco_hydro_2_N"/>
</dbReference>
<evidence type="ECO:0000256" key="7">
    <source>
        <dbReference type="RuleBase" id="RU361154"/>
    </source>
</evidence>
<dbReference type="GO" id="GO:0030246">
    <property type="term" value="F:carbohydrate binding"/>
    <property type="evidence" value="ECO:0007669"/>
    <property type="project" value="InterPro"/>
</dbReference>
<protein>
    <recommendedName>
        <fullName evidence="3 7">Beta-galactosidase</fullName>
        <ecNumber evidence="3 7">3.2.1.23</ecNumber>
    </recommendedName>
    <alternativeName>
        <fullName evidence="6 7">Lactase</fullName>
    </alternativeName>
</protein>
<dbReference type="RefSeq" id="WP_197526414.1">
    <property type="nucleotide sequence ID" value="NZ_SJPR01000002.1"/>
</dbReference>
<dbReference type="InterPro" id="IPR011013">
    <property type="entry name" value="Gal_mutarotase_sf_dom"/>
</dbReference>
<dbReference type="InterPro" id="IPR050347">
    <property type="entry name" value="Bact_Beta-galactosidase"/>
</dbReference>
<organism evidence="10 11">
    <name type="scientific">Botrimarina colliarenosi</name>
    <dbReference type="NCBI Taxonomy" id="2528001"/>
    <lineage>
        <taxon>Bacteria</taxon>
        <taxon>Pseudomonadati</taxon>
        <taxon>Planctomycetota</taxon>
        <taxon>Planctomycetia</taxon>
        <taxon>Pirellulales</taxon>
        <taxon>Lacipirellulaceae</taxon>
        <taxon>Botrimarina</taxon>
    </lineage>
</organism>
<dbReference type="InterPro" id="IPR013783">
    <property type="entry name" value="Ig-like_fold"/>
</dbReference>
<comment type="caution">
    <text evidence="10">The sequence shown here is derived from an EMBL/GenBank/DDBJ whole genome shotgun (WGS) entry which is preliminary data.</text>
</comment>
<evidence type="ECO:0000259" key="9">
    <source>
        <dbReference type="SMART" id="SM01038"/>
    </source>
</evidence>
<evidence type="ECO:0000256" key="1">
    <source>
        <dbReference type="ARBA" id="ARBA00001412"/>
    </source>
</evidence>
<evidence type="ECO:0000313" key="11">
    <source>
        <dbReference type="Proteomes" id="UP000317421"/>
    </source>
</evidence>
<accession>A0A5C6AEC9</accession>
<sequence precursor="true">MLRILTAAVLLLAAPLCADSPDWENEQVLQRNRLAARATFWPFDSVAAARVGDRSASPWVKSLDGDWQFAWAPAPSAAPQDFWQTGFDAGAWKTLPVPSNWQTHGYGTPIYKSSGYPFRIDPPQVTSEPPSDWTVSKERNPVGSYLRTFDLPTEWDGRRMFLHFAGVEGAFEVWLNGEPVGYSQGSRSPAEFEVTDRLRPGANRLAVRVYRYSDGSYLEDQDMWRLSGIHREVVLYATPPARIADFAVRTNLDADYRDAELAIDVQLDAIGDATLAGWTVRAELFHQDGKPALAAPLEHDAEPILNRRQDAGVLVERTPQRGTGPFGWLATPIANPTKWTAETPNLYRLVLSLVDPHGDAVESVGCDVGFREFEVRGGRLLVNGRPVKLWGVNRHEHDPVTGHTVSLASMRQDLELMKRANINAVRTAHYPNDPRWYELCDRLGLYVLDEADLETHGLRGKLAHEPSWAAAFLDRVVRLVERDTNHPSVIGWSLGNESGWGPNFAACAAWVHEADPTRPVHYEGAQGDPDPALVDFVSRFYPRVSEEYLHPDLPEDPAAAERPENARWERLLDIADRLDAIGDNRPVLASEFAHAMGNSMGNLPEYVAEMRSRDRLLGGFIWDWADQALVAGTAEGKPYFGYGGAFGDTPNHGAFCLNGVVMADRSLTAKYHAVKKAYQPVAIELAGVSQTATDRWQAALRVKNRRSHTDLSDLEVVWTLQADGVTVASGEAASISTLPGGVERLVVELPASEAPGERWLRVALQLRTQCDWAPQGHEVAWAQFPLPGESESPASIGKTVPSIQVSEGTRQVVLGNERFEATFSRQTATLTSLRYDQREVLSDGFQLQVFRAPTDNDRGFGSWLAKEWRNAGIDALRFDPGEVTVARVRVGVVRIETTAEAITQRGRIAVKSEWTVRGDGSIETTHRIEPSGELPPIPRLGLIAAIAPGMTEVEWFGRGPFENYPDRKDAADLGRWNGALATQATPYPRPQETGSRQDVRWIALKSEQGAGVVFRAEGEPFAFSALPYTANDLATARRWVDLRPRAETYLSIDAAQCGLGNSSCGPGVLTKYAVLPEPVTLRFTISPLATGDDPGVVARERPAP</sequence>
<dbReference type="Pfam" id="PF02837">
    <property type="entry name" value="Glyco_hydro_2_N"/>
    <property type="match status" value="1"/>
</dbReference>
<evidence type="ECO:0000313" key="10">
    <source>
        <dbReference type="EMBL" id="TWT97668.1"/>
    </source>
</evidence>
<dbReference type="Gene3D" id="2.60.120.260">
    <property type="entry name" value="Galactose-binding domain-like"/>
    <property type="match status" value="1"/>
</dbReference>
<dbReference type="Pfam" id="PF02929">
    <property type="entry name" value="Bgal_small_N"/>
    <property type="match status" value="1"/>
</dbReference>
<dbReference type="InterPro" id="IPR006102">
    <property type="entry name" value="Ig-like_GH2"/>
</dbReference>
<dbReference type="SUPFAM" id="SSF74650">
    <property type="entry name" value="Galactose mutarotase-like"/>
    <property type="match status" value="1"/>
</dbReference>
<gene>
    <name evidence="10" type="primary">lacZ_1</name>
    <name evidence="10" type="ORF">Pla108_18200</name>
</gene>
<dbReference type="Gene3D" id="3.20.20.80">
    <property type="entry name" value="Glycosidases"/>
    <property type="match status" value="1"/>
</dbReference>
<dbReference type="PANTHER" id="PTHR46323">
    <property type="entry name" value="BETA-GALACTOSIDASE"/>
    <property type="match status" value="1"/>
</dbReference>
<evidence type="ECO:0000256" key="8">
    <source>
        <dbReference type="SAM" id="SignalP"/>
    </source>
</evidence>
<name>A0A5C6AEC9_9BACT</name>
<dbReference type="PRINTS" id="PR00132">
    <property type="entry name" value="GLHYDRLASE2"/>
</dbReference>
<dbReference type="SUPFAM" id="SSF49785">
    <property type="entry name" value="Galactose-binding domain-like"/>
    <property type="match status" value="1"/>
</dbReference>